<evidence type="ECO:0000313" key="2">
    <source>
        <dbReference type="Proteomes" id="UP000295726"/>
    </source>
</evidence>
<gene>
    <name evidence="1" type="ORF">EDD59_13915</name>
</gene>
<evidence type="ECO:0000313" key="1">
    <source>
        <dbReference type="EMBL" id="TCS74391.1"/>
    </source>
</evidence>
<dbReference type="AlphaFoldDB" id="A0A4V2UR27"/>
<sequence>MPRKRITQIFPWLLPLRIWQRRFCFYTRMRLDGNRYAVGKSETTLPYQLFETSCPLYNRETGFDMVYQGNKVFNLKLAAATLDKVIIGPNETFSFWKLVRYADRDIPYKDGLTVVDGKLTTTSGGGLCQMSNLLFWMFIHTPLTVVERHGHGIKDFPEPPSDAPMGVDATVSEGWLDLKVKNETEMSFQISITFDEDHIIGRLLTDQDNGQLYEVINGETLYYCKNNKVYEEVDVKQKTILTATGAYASEKLLYRNKCEIGYPLPEGTDIVEKGAKAK</sequence>
<dbReference type="InterPro" id="IPR007391">
    <property type="entry name" value="Vancomycin_resist_VanW"/>
</dbReference>
<dbReference type="Pfam" id="PF04294">
    <property type="entry name" value="VanW"/>
    <property type="match status" value="1"/>
</dbReference>
<protein>
    <submittedName>
        <fullName evidence="1">Vancomycin resistance protein VanW</fullName>
    </submittedName>
</protein>
<dbReference type="PANTHER" id="PTHR35788">
    <property type="entry name" value="EXPORTED PROTEIN-RELATED"/>
    <property type="match status" value="1"/>
</dbReference>
<keyword evidence="2" id="KW-1185">Reference proteome</keyword>
<dbReference type="PANTHER" id="PTHR35788:SF1">
    <property type="entry name" value="EXPORTED PROTEIN"/>
    <property type="match status" value="1"/>
</dbReference>
<dbReference type="RefSeq" id="WP_132383877.1">
    <property type="nucleotide sequence ID" value="NZ_SLZZ01000039.1"/>
</dbReference>
<accession>A0A4V2UR27</accession>
<dbReference type="NCBIfam" id="NF033128">
    <property type="entry name" value="vanW-gen"/>
    <property type="match status" value="1"/>
</dbReference>
<organism evidence="1 2">
    <name type="scientific">Muricomes intestini</name>
    <dbReference type="NCBI Taxonomy" id="1796634"/>
    <lineage>
        <taxon>Bacteria</taxon>
        <taxon>Bacillati</taxon>
        <taxon>Bacillota</taxon>
        <taxon>Clostridia</taxon>
        <taxon>Lachnospirales</taxon>
        <taxon>Lachnospiraceae</taxon>
        <taxon>Muricomes</taxon>
    </lineage>
</organism>
<dbReference type="InterPro" id="IPR052913">
    <property type="entry name" value="Glycopeptide_resist_protein"/>
</dbReference>
<proteinExistence type="predicted"/>
<dbReference type="OrthoDB" id="9797191at2"/>
<reference evidence="1 2" key="1">
    <citation type="submission" date="2019-03" db="EMBL/GenBank/DDBJ databases">
        <title>Genomic Encyclopedia of Type Strains, Phase IV (KMG-IV): sequencing the most valuable type-strain genomes for metagenomic binning, comparative biology and taxonomic classification.</title>
        <authorList>
            <person name="Goeker M."/>
        </authorList>
    </citation>
    <scope>NUCLEOTIDE SEQUENCE [LARGE SCALE GENOMIC DNA]</scope>
    <source>
        <strain evidence="1 2">DSM 29489</strain>
    </source>
</reference>
<name>A0A4V2UR27_9FIRM</name>
<dbReference type="EMBL" id="SLZZ01000039">
    <property type="protein sequence ID" value="TCS74391.1"/>
    <property type="molecule type" value="Genomic_DNA"/>
</dbReference>
<comment type="caution">
    <text evidence="1">The sequence shown here is derived from an EMBL/GenBank/DDBJ whole genome shotgun (WGS) entry which is preliminary data.</text>
</comment>
<dbReference type="Proteomes" id="UP000295726">
    <property type="component" value="Unassembled WGS sequence"/>
</dbReference>